<reference evidence="1 2" key="1">
    <citation type="submission" date="2023-01" db="EMBL/GenBank/DDBJ databases">
        <title>Analysis of 21 Apiospora genomes using comparative genomics revels a genus with tremendous synthesis potential of carbohydrate active enzymes and secondary metabolites.</title>
        <authorList>
            <person name="Sorensen T."/>
        </authorList>
    </citation>
    <scope>NUCLEOTIDE SEQUENCE [LARGE SCALE GENOMIC DNA]</scope>
    <source>
        <strain evidence="1 2">CBS 83171</strain>
    </source>
</reference>
<sequence length="128" mass="13610">MVRVGVVRKVDVDIFIVVKKNFSNGKGVLLAATVPELTAAVRDVVGVISVGNAIDMGGEIDPGTVGGSDVDGRLYIFALDFQSTIGLETGWVLLGCWSVARLATSGLGDLPWGRHVVQSCYMANIFWL</sequence>
<dbReference type="Proteomes" id="UP001446871">
    <property type="component" value="Unassembled WGS sequence"/>
</dbReference>
<dbReference type="EMBL" id="JAQQWM010000002">
    <property type="protein sequence ID" value="KAK8078618.1"/>
    <property type="molecule type" value="Genomic_DNA"/>
</dbReference>
<evidence type="ECO:0000313" key="2">
    <source>
        <dbReference type="Proteomes" id="UP001446871"/>
    </source>
</evidence>
<accession>A0ABR1W8X5</accession>
<organism evidence="1 2">
    <name type="scientific">Apiospora saccharicola</name>
    <dbReference type="NCBI Taxonomy" id="335842"/>
    <lineage>
        <taxon>Eukaryota</taxon>
        <taxon>Fungi</taxon>
        <taxon>Dikarya</taxon>
        <taxon>Ascomycota</taxon>
        <taxon>Pezizomycotina</taxon>
        <taxon>Sordariomycetes</taxon>
        <taxon>Xylariomycetidae</taxon>
        <taxon>Amphisphaeriales</taxon>
        <taxon>Apiosporaceae</taxon>
        <taxon>Apiospora</taxon>
    </lineage>
</organism>
<proteinExistence type="predicted"/>
<protein>
    <submittedName>
        <fullName evidence="1">Uncharacterized protein</fullName>
    </submittedName>
</protein>
<keyword evidence="2" id="KW-1185">Reference proteome</keyword>
<gene>
    <name evidence="1" type="ORF">PG996_004788</name>
</gene>
<comment type="caution">
    <text evidence="1">The sequence shown here is derived from an EMBL/GenBank/DDBJ whole genome shotgun (WGS) entry which is preliminary data.</text>
</comment>
<evidence type="ECO:0000313" key="1">
    <source>
        <dbReference type="EMBL" id="KAK8078618.1"/>
    </source>
</evidence>
<name>A0ABR1W8X5_9PEZI</name>